<reference evidence="3" key="1">
    <citation type="journal article" date="2017" name="Genome Biol. Evol.">
        <title>The complete genome sequence of the phytopathogenic fungus Sclerotinia sclerotiorum reveals insights into the genome architecture of broad host range pathogens.</title>
        <authorList>
            <person name="Derbyshire M."/>
            <person name="Denton-Giles M."/>
            <person name="Hegedus D."/>
            <person name="Seifbarghy S."/>
            <person name="Rollins J."/>
            <person name="van Kan J."/>
            <person name="Seidl M.F."/>
            <person name="Faino L."/>
            <person name="Mbengue M."/>
            <person name="Navaud O."/>
            <person name="Raffaele S."/>
            <person name="Hammond-Kosack K."/>
            <person name="Heard S."/>
            <person name="Oliver R."/>
        </authorList>
    </citation>
    <scope>NUCLEOTIDE SEQUENCE [LARGE SCALE GENOMIC DNA]</scope>
    <source>
        <strain evidence="3">ATCC 18683 / 1980 / Ss-1</strain>
    </source>
</reference>
<evidence type="ECO:0000313" key="3">
    <source>
        <dbReference type="Proteomes" id="UP000177798"/>
    </source>
</evidence>
<dbReference type="AlphaFoldDB" id="A0A1D9PT61"/>
<organism evidence="2 3">
    <name type="scientific">Sclerotinia sclerotiorum (strain ATCC 18683 / 1980 / Ss-1)</name>
    <name type="common">White mold</name>
    <name type="synonym">Whetzelinia sclerotiorum</name>
    <dbReference type="NCBI Taxonomy" id="665079"/>
    <lineage>
        <taxon>Eukaryota</taxon>
        <taxon>Fungi</taxon>
        <taxon>Dikarya</taxon>
        <taxon>Ascomycota</taxon>
        <taxon>Pezizomycotina</taxon>
        <taxon>Leotiomycetes</taxon>
        <taxon>Helotiales</taxon>
        <taxon>Sclerotiniaceae</taxon>
        <taxon>Sclerotinia</taxon>
    </lineage>
</organism>
<proteinExistence type="predicted"/>
<dbReference type="EMBL" id="CP017814">
    <property type="protein sequence ID" value="APA05908.1"/>
    <property type="molecule type" value="Genomic_DNA"/>
</dbReference>
<dbReference type="OrthoDB" id="10504172at2759"/>
<sequence length="148" mass="15857">MKLETAQILYGYADARVGLCVISFYLWPQDRGSRHTSIGYGVSNALGFECVAGGEPCNFKWAPTSAEIASVLSSTLKVVTFNSGLHSPPLYNVRAIDDEGSSGIKAILNRAGRDETYPVSLFTSTISPMVLALILALFKAKGKGLNHS</sequence>
<dbReference type="VEuPathDB" id="FungiDB:sscle_01g006780"/>
<feature type="transmembrane region" description="Helical" evidence="1">
    <location>
        <begin position="117"/>
        <end position="138"/>
    </location>
</feature>
<evidence type="ECO:0000256" key="1">
    <source>
        <dbReference type="SAM" id="Phobius"/>
    </source>
</evidence>
<gene>
    <name evidence="2" type="ORF">sscle_01g006780</name>
</gene>
<evidence type="ECO:0000313" key="2">
    <source>
        <dbReference type="EMBL" id="APA05908.1"/>
    </source>
</evidence>
<name>A0A1D9PT61_SCLS1</name>
<keyword evidence="1" id="KW-0812">Transmembrane</keyword>
<keyword evidence="1" id="KW-1133">Transmembrane helix</keyword>
<accession>A0A1D9PT61</accession>
<protein>
    <submittedName>
        <fullName evidence="2">Uncharacterized protein</fullName>
    </submittedName>
</protein>
<dbReference type="Proteomes" id="UP000177798">
    <property type="component" value="Chromosome 1"/>
</dbReference>
<keyword evidence="1" id="KW-0472">Membrane</keyword>